<dbReference type="PANTHER" id="PTHR36836:SF1">
    <property type="entry name" value="COLANIC ACID BIOSYNTHESIS PROTEIN WCAK"/>
    <property type="match status" value="1"/>
</dbReference>
<comment type="caution">
    <text evidence="3">The sequence shown here is derived from an EMBL/GenBank/DDBJ whole genome shotgun (WGS) entry which is preliminary data.</text>
</comment>
<dbReference type="PANTHER" id="PTHR36836">
    <property type="entry name" value="COLANIC ACID BIOSYNTHESIS PROTEIN WCAK"/>
    <property type="match status" value="1"/>
</dbReference>
<keyword evidence="4" id="KW-1185">Reference proteome</keyword>
<evidence type="ECO:0000313" key="3">
    <source>
        <dbReference type="EMBL" id="GAA5129582.1"/>
    </source>
</evidence>
<accession>A0ABP9NPG1</accession>
<sequence>MLNEFRGPHRRLRRMSDQRRSHRVAATDPRESMTDPRANLIRQQLANLGRRHAAEENAKAATPRATRVLIIGNFGNGNTGDEAMLARTLQELPEDTEVRVVSRNPRMVEALHRVPAVAMEGIPFVRSLKWCDGIAVVGGGLFGTGSSSLVKALPAIVWAATARGRDITYLAIGVYPGTPDRVLDLLRRSVRKPGRISVRDEVSAAVLGDRIVAPVVGDLAMGLKPAPPADARRALAAAGVDPAVPLLLVAPKALPNPILVDALQDAAEILGRRWIERGGAVAGLAISTHADYGLGLARRDEVLITELGERLGRKVPVLGPQLEPTLAKAVVGEADALFGLRIHSLIFAVSMGVPCLGVGWEERTTAFLAEHEQSAISTRPPVEDLHAWVDQTLPARWSARPRLLSS</sequence>
<dbReference type="Proteomes" id="UP001500804">
    <property type="component" value="Unassembled WGS sequence"/>
</dbReference>
<dbReference type="InterPro" id="IPR007345">
    <property type="entry name" value="Polysacch_pyruvyl_Trfase"/>
</dbReference>
<dbReference type="EMBL" id="BAABJO010000020">
    <property type="protein sequence ID" value="GAA5129582.1"/>
    <property type="molecule type" value="Genomic_DNA"/>
</dbReference>
<protein>
    <recommendedName>
        <fullName evidence="2">Polysaccharide pyruvyl transferase domain-containing protein</fullName>
    </recommendedName>
</protein>
<evidence type="ECO:0000259" key="2">
    <source>
        <dbReference type="Pfam" id="PF04230"/>
    </source>
</evidence>
<evidence type="ECO:0000256" key="1">
    <source>
        <dbReference type="SAM" id="MobiDB-lite"/>
    </source>
</evidence>
<dbReference type="Pfam" id="PF04230">
    <property type="entry name" value="PS_pyruv_trans"/>
    <property type="match status" value="1"/>
</dbReference>
<evidence type="ECO:0000313" key="4">
    <source>
        <dbReference type="Proteomes" id="UP001500804"/>
    </source>
</evidence>
<organism evidence="3 4">
    <name type="scientific">Pseudonocardia adelaidensis</name>
    <dbReference type="NCBI Taxonomy" id="648754"/>
    <lineage>
        <taxon>Bacteria</taxon>
        <taxon>Bacillati</taxon>
        <taxon>Actinomycetota</taxon>
        <taxon>Actinomycetes</taxon>
        <taxon>Pseudonocardiales</taxon>
        <taxon>Pseudonocardiaceae</taxon>
        <taxon>Pseudonocardia</taxon>
    </lineage>
</organism>
<feature type="region of interest" description="Disordered" evidence="1">
    <location>
        <begin position="1"/>
        <end position="34"/>
    </location>
</feature>
<gene>
    <name evidence="3" type="ORF">GCM10023320_50320</name>
</gene>
<name>A0ABP9NPG1_9PSEU</name>
<feature type="domain" description="Polysaccharide pyruvyl transferase" evidence="2">
    <location>
        <begin position="78"/>
        <end position="361"/>
    </location>
</feature>
<reference evidence="4" key="1">
    <citation type="journal article" date="2019" name="Int. J. Syst. Evol. Microbiol.">
        <title>The Global Catalogue of Microorganisms (GCM) 10K type strain sequencing project: providing services to taxonomists for standard genome sequencing and annotation.</title>
        <authorList>
            <consortium name="The Broad Institute Genomics Platform"/>
            <consortium name="The Broad Institute Genome Sequencing Center for Infectious Disease"/>
            <person name="Wu L."/>
            <person name="Ma J."/>
        </authorList>
    </citation>
    <scope>NUCLEOTIDE SEQUENCE [LARGE SCALE GENOMIC DNA]</scope>
    <source>
        <strain evidence="4">JCM 18302</strain>
    </source>
</reference>
<proteinExistence type="predicted"/>